<accession>A0A7W4IPD1</accession>
<dbReference type="RefSeq" id="WP_182975572.1">
    <property type="nucleotide sequence ID" value="NZ_JABEQN010000036.1"/>
</dbReference>
<sequence length="124" mass="14008">MMSDKFLNALEYVAGSDAHSIWKDLNPGVNIDVNSKDSMRELICFFCFAIERNIIVEYSTEKNIPIFSGDAPDVLASRIFQDFSEKVPNVPLLNPLSNDDFVAYLMFKRGWAVLVHGTCLMVPE</sequence>
<evidence type="ECO:0000313" key="3">
    <source>
        <dbReference type="Proteomes" id="UP000540490"/>
    </source>
</evidence>
<comment type="caution">
    <text evidence="1">The sequence shown here is derived from an EMBL/GenBank/DDBJ whole genome shotgun (WGS) entry which is preliminary data.</text>
</comment>
<evidence type="ECO:0000313" key="1">
    <source>
        <dbReference type="EMBL" id="MBB2166569.1"/>
    </source>
</evidence>
<organism evidence="1 4">
    <name type="scientific">Gluconacetobacter dulcium</name>
    <dbReference type="NCBI Taxonomy" id="2729096"/>
    <lineage>
        <taxon>Bacteria</taxon>
        <taxon>Pseudomonadati</taxon>
        <taxon>Pseudomonadota</taxon>
        <taxon>Alphaproteobacteria</taxon>
        <taxon>Acetobacterales</taxon>
        <taxon>Acetobacteraceae</taxon>
        <taxon>Gluconacetobacter</taxon>
    </lineage>
</organism>
<dbReference type="Proteomes" id="UP000561077">
    <property type="component" value="Unassembled WGS sequence"/>
</dbReference>
<dbReference type="Proteomes" id="UP000540490">
    <property type="component" value="Unassembled WGS sequence"/>
</dbReference>
<dbReference type="EMBL" id="JABEQO010000037">
    <property type="protein sequence ID" value="MBB2166569.1"/>
    <property type="molecule type" value="Genomic_DNA"/>
</dbReference>
<name>A0A7W4IPD1_9PROT</name>
<reference evidence="3 4" key="1">
    <citation type="submission" date="2020-04" db="EMBL/GenBank/DDBJ databases">
        <title>Description of novel Gluconacetobacter.</title>
        <authorList>
            <person name="Sombolestani A."/>
        </authorList>
    </citation>
    <scope>NUCLEOTIDE SEQUENCE [LARGE SCALE GENOMIC DNA]</scope>
    <source>
        <strain evidence="2 3">LMG 1728</strain>
        <strain evidence="1 4">LMG 1731</strain>
    </source>
</reference>
<proteinExistence type="predicted"/>
<dbReference type="AlphaFoldDB" id="A0A7W4IPD1"/>
<keyword evidence="3" id="KW-1185">Reference proteome</keyword>
<evidence type="ECO:0000313" key="2">
    <source>
        <dbReference type="EMBL" id="MBB2195683.1"/>
    </source>
</evidence>
<protein>
    <submittedName>
        <fullName evidence="1">Uncharacterized protein</fullName>
    </submittedName>
</protein>
<gene>
    <name evidence="2" type="ORF">HLH25_19035</name>
    <name evidence="1" type="ORF">HLH26_18980</name>
</gene>
<dbReference type="EMBL" id="JABEQN010000036">
    <property type="protein sequence ID" value="MBB2195683.1"/>
    <property type="molecule type" value="Genomic_DNA"/>
</dbReference>
<evidence type="ECO:0000313" key="4">
    <source>
        <dbReference type="Proteomes" id="UP000561077"/>
    </source>
</evidence>